<proteinExistence type="predicted"/>
<dbReference type="PANTHER" id="PTHR30273:SF2">
    <property type="entry name" value="PROTEIN FECR"/>
    <property type="match status" value="1"/>
</dbReference>
<feature type="domain" description="Protein FecR C-terminal" evidence="3">
    <location>
        <begin position="315"/>
        <end position="384"/>
    </location>
</feature>
<dbReference type="InterPro" id="IPR006860">
    <property type="entry name" value="FecR"/>
</dbReference>
<keyword evidence="1" id="KW-1133">Transmembrane helix</keyword>
<dbReference type="GO" id="GO:0016989">
    <property type="term" value="F:sigma factor antagonist activity"/>
    <property type="evidence" value="ECO:0007669"/>
    <property type="project" value="TreeGrafter"/>
</dbReference>
<name>A0A0C3NEA3_9PORP</name>
<evidence type="ECO:0000313" key="6">
    <source>
        <dbReference type="Proteomes" id="UP000031937"/>
    </source>
</evidence>
<sequence>MVVIYIKVKHTIMEIDKIKRVILGCASEDEKEEVKSWTEGGEERSCFFKDAEVFYKGRRPGVREERKRPEKIWQRRQWSRKRRYRRDWRPWITAAACIAIAIVGIHWIQSERKPRERKTLPPVTALSSRIQLILPDGKTHEITTMATSAVKIPGFEVNEKVAVQRELEWEDAAIAEYMEVVVPKGGEYSLILADGTSVILNSETRLRFPSFFTGNERKIFLSGEAYFTVARDEDRPFYVEILGGKIRVLGTRFNVKARVGQNAYATLISGKVEILSGSDSVILSPGELCEIAADDQILTVREADIVSVLAWKNGEFVFKNASLEQVMNELARWYDVEIAYDSSEWQDIRLHVYMDRAKTLEEALEVISKMGNIMYEIEGRKITIKKR</sequence>
<protein>
    <recommendedName>
        <fullName evidence="8">DUF4974 domain-containing protein</fullName>
    </recommendedName>
</protein>
<keyword evidence="7" id="KW-1185">Reference proteome</keyword>
<dbReference type="Pfam" id="PF16344">
    <property type="entry name" value="FecR_C"/>
    <property type="match status" value="1"/>
</dbReference>
<gene>
    <name evidence="4" type="ORF">BA92_09585</name>
    <name evidence="5" type="ORF">IE90_07740</name>
</gene>
<dbReference type="Gene3D" id="2.60.120.1440">
    <property type="match status" value="1"/>
</dbReference>
<feature type="transmembrane region" description="Helical" evidence="1">
    <location>
        <begin position="88"/>
        <end position="108"/>
    </location>
</feature>
<organism evidence="4 7">
    <name type="scientific">Sanguibacteroides justesenii</name>
    <dbReference type="NCBI Taxonomy" id="1547597"/>
    <lineage>
        <taxon>Bacteria</taxon>
        <taxon>Pseudomonadati</taxon>
        <taxon>Bacteroidota</taxon>
        <taxon>Bacteroidia</taxon>
        <taxon>Bacteroidales</taxon>
        <taxon>Porphyromonadaceae</taxon>
        <taxon>Sanguibacteroides</taxon>
    </lineage>
</organism>
<dbReference type="InterPro" id="IPR032508">
    <property type="entry name" value="FecR_C"/>
</dbReference>
<dbReference type="Proteomes" id="UP000031980">
    <property type="component" value="Unassembled WGS sequence"/>
</dbReference>
<keyword evidence="1" id="KW-0472">Membrane</keyword>
<dbReference type="EMBL" id="JPIT01000018">
    <property type="protein sequence ID" value="KIO45302.1"/>
    <property type="molecule type" value="Genomic_DNA"/>
</dbReference>
<evidence type="ECO:0000256" key="1">
    <source>
        <dbReference type="SAM" id="Phobius"/>
    </source>
</evidence>
<reference evidence="4 7" key="1">
    <citation type="submission" date="2014-07" db="EMBL/GenBank/DDBJ databases">
        <title>Porphyromonadaceae bacterium OUH 308042 = ATCC BAA-2681 = DSM 28342 draft genome.</title>
        <authorList>
            <person name="Sydenham T.V."/>
            <person name="Hasman H."/>
            <person name="Justensen U.S."/>
        </authorList>
    </citation>
    <scope>NUCLEOTIDE SEQUENCE [LARGE SCALE GENOMIC DNA]</scope>
    <source>
        <strain evidence="4 7">OUH 308042</strain>
    </source>
</reference>
<accession>A0A0C3NEA3</accession>
<dbReference type="Proteomes" id="UP000031937">
    <property type="component" value="Unassembled WGS sequence"/>
</dbReference>
<keyword evidence="1" id="KW-0812">Transmembrane</keyword>
<evidence type="ECO:0000313" key="5">
    <source>
        <dbReference type="EMBL" id="KIO45302.1"/>
    </source>
</evidence>
<dbReference type="EMBL" id="JPIU01000039">
    <property type="protein sequence ID" value="KIO44442.1"/>
    <property type="molecule type" value="Genomic_DNA"/>
</dbReference>
<evidence type="ECO:0000259" key="2">
    <source>
        <dbReference type="Pfam" id="PF04773"/>
    </source>
</evidence>
<reference evidence="5 6" key="2">
    <citation type="submission" date="2014-07" db="EMBL/GenBank/DDBJ databases">
        <title>Porphyromonadaceae bacterium OUH 334697 = ATCC BAA-2682 = DSM 28341 draft genome.</title>
        <authorList>
            <person name="Sydenham T.V."/>
            <person name="Hasman H."/>
            <person name="Justesen U.S."/>
        </authorList>
    </citation>
    <scope>NUCLEOTIDE SEQUENCE [LARGE SCALE GENOMIC DNA]</scope>
    <source>
        <strain evidence="5 6">OUH 334697</strain>
    </source>
</reference>
<evidence type="ECO:0008006" key="8">
    <source>
        <dbReference type="Google" id="ProtNLM"/>
    </source>
</evidence>
<evidence type="ECO:0000313" key="4">
    <source>
        <dbReference type="EMBL" id="KIO44442.1"/>
    </source>
</evidence>
<dbReference type="Gene3D" id="3.55.50.30">
    <property type="match status" value="1"/>
</dbReference>
<dbReference type="AlphaFoldDB" id="A0A0C3NEA3"/>
<evidence type="ECO:0000313" key="7">
    <source>
        <dbReference type="Proteomes" id="UP000031980"/>
    </source>
</evidence>
<dbReference type="PANTHER" id="PTHR30273">
    <property type="entry name" value="PERIPLASMIC SIGNAL SENSOR AND SIGMA FACTOR ACTIVATOR FECR-RELATED"/>
    <property type="match status" value="1"/>
</dbReference>
<feature type="domain" description="FecR protein" evidence="2">
    <location>
        <begin position="180"/>
        <end position="273"/>
    </location>
</feature>
<comment type="caution">
    <text evidence="4">The sequence shown here is derived from an EMBL/GenBank/DDBJ whole genome shotgun (WGS) entry which is preliminary data.</text>
</comment>
<dbReference type="Pfam" id="PF04773">
    <property type="entry name" value="FecR"/>
    <property type="match status" value="1"/>
</dbReference>
<evidence type="ECO:0000259" key="3">
    <source>
        <dbReference type="Pfam" id="PF16344"/>
    </source>
</evidence>
<dbReference type="InterPro" id="IPR012373">
    <property type="entry name" value="Ferrdict_sens_TM"/>
</dbReference>